<evidence type="ECO:0000256" key="5">
    <source>
        <dbReference type="ARBA" id="ARBA00023110"/>
    </source>
</evidence>
<dbReference type="Proteomes" id="UP001623232">
    <property type="component" value="Plasmid unnamed2"/>
</dbReference>
<dbReference type="GO" id="GO:0016853">
    <property type="term" value="F:isomerase activity"/>
    <property type="evidence" value="ECO:0007669"/>
    <property type="project" value="UniProtKB-KW"/>
</dbReference>
<dbReference type="Pfam" id="PF13145">
    <property type="entry name" value="Rotamase_2"/>
    <property type="match status" value="1"/>
</dbReference>
<dbReference type="InterPro" id="IPR050245">
    <property type="entry name" value="PrsA_foldase"/>
</dbReference>
<evidence type="ECO:0000256" key="2">
    <source>
        <dbReference type="ARBA" id="ARBA00007656"/>
    </source>
</evidence>
<name>A0ABZ2Y2S3_9RHOB</name>
<keyword evidence="10" id="KW-1185">Reference proteome</keyword>
<dbReference type="EMBL" id="CP123586">
    <property type="protein sequence ID" value="WZK91365.1"/>
    <property type="molecule type" value="Genomic_DNA"/>
</dbReference>
<proteinExistence type="inferred from homology"/>
<protein>
    <recommendedName>
        <fullName evidence="4">Parvulin-like PPIase</fullName>
        <ecNumber evidence="3">5.2.1.8</ecNumber>
    </recommendedName>
    <alternativeName>
        <fullName evidence="6">Peptidyl-prolyl cis-trans isomerase plp</fullName>
    </alternativeName>
    <alternativeName>
        <fullName evidence="7">Rotamase plp</fullName>
    </alternativeName>
</protein>
<accession>A0ABZ2Y2S3</accession>
<dbReference type="SUPFAM" id="SSF109998">
    <property type="entry name" value="Triger factor/SurA peptide-binding domain-like"/>
    <property type="match status" value="1"/>
</dbReference>
<keyword evidence="5" id="KW-0697">Rotamase</keyword>
<dbReference type="InterPro" id="IPR000297">
    <property type="entry name" value="PPIase_PpiC"/>
</dbReference>
<evidence type="ECO:0000256" key="7">
    <source>
        <dbReference type="ARBA" id="ARBA00031484"/>
    </source>
</evidence>
<dbReference type="Gene3D" id="1.10.4030.10">
    <property type="entry name" value="Porin chaperone SurA, peptide-binding domain"/>
    <property type="match status" value="1"/>
</dbReference>
<dbReference type="PANTHER" id="PTHR47245:SF2">
    <property type="entry name" value="PEPTIDYL-PROLYL CIS-TRANS ISOMERASE HP_0175-RELATED"/>
    <property type="match status" value="1"/>
</dbReference>
<keyword evidence="9" id="KW-0614">Plasmid</keyword>
<evidence type="ECO:0000259" key="8">
    <source>
        <dbReference type="Pfam" id="PF13145"/>
    </source>
</evidence>
<evidence type="ECO:0000256" key="4">
    <source>
        <dbReference type="ARBA" id="ARBA00018370"/>
    </source>
</evidence>
<organism evidence="9 10">
    <name type="scientific">Aliisedimentitalea scapharcae</name>
    <dbReference type="NCBI Taxonomy" id="1524259"/>
    <lineage>
        <taxon>Bacteria</taxon>
        <taxon>Pseudomonadati</taxon>
        <taxon>Pseudomonadota</taxon>
        <taxon>Alphaproteobacteria</taxon>
        <taxon>Rhodobacterales</taxon>
        <taxon>Roseobacteraceae</taxon>
        <taxon>Aliisedimentitalea</taxon>
    </lineage>
</organism>
<dbReference type="InterPro" id="IPR027304">
    <property type="entry name" value="Trigger_fact/SurA_dom_sf"/>
</dbReference>
<dbReference type="PANTHER" id="PTHR47245">
    <property type="entry name" value="PEPTIDYLPROLYL ISOMERASE"/>
    <property type="match status" value="1"/>
</dbReference>
<dbReference type="Gene3D" id="3.10.50.40">
    <property type="match status" value="1"/>
</dbReference>
<dbReference type="EC" id="5.2.1.8" evidence="3"/>
<reference evidence="9 10" key="1">
    <citation type="submission" date="2023-04" db="EMBL/GenBank/DDBJ databases">
        <title>Complete genome sequence of Alisedimentitalea scapharcae.</title>
        <authorList>
            <person name="Rong J.-C."/>
            <person name="Yi M.-L."/>
            <person name="Zhao Q."/>
        </authorList>
    </citation>
    <scope>NUCLEOTIDE SEQUENCE [LARGE SCALE GENOMIC DNA]</scope>
    <source>
        <strain evidence="9 10">KCTC 42119</strain>
        <plasmid evidence="9 10">unnamed2</plasmid>
    </source>
</reference>
<gene>
    <name evidence="9" type="ORF">QEZ52_22460</name>
</gene>
<evidence type="ECO:0000313" key="9">
    <source>
        <dbReference type="EMBL" id="WZK91365.1"/>
    </source>
</evidence>
<dbReference type="InterPro" id="IPR046357">
    <property type="entry name" value="PPIase_dom_sf"/>
</dbReference>
<comment type="similarity">
    <text evidence="2">Belongs to the PpiC/parvulin rotamase family.</text>
</comment>
<evidence type="ECO:0000313" key="10">
    <source>
        <dbReference type="Proteomes" id="UP001623232"/>
    </source>
</evidence>
<evidence type="ECO:0000256" key="1">
    <source>
        <dbReference type="ARBA" id="ARBA00000971"/>
    </source>
</evidence>
<feature type="domain" description="PpiC" evidence="8">
    <location>
        <begin position="131"/>
        <end position="256"/>
    </location>
</feature>
<evidence type="ECO:0000256" key="3">
    <source>
        <dbReference type="ARBA" id="ARBA00013194"/>
    </source>
</evidence>
<geneLocation type="plasmid" evidence="9 10">
    <name>unnamed2</name>
</geneLocation>
<evidence type="ECO:0000256" key="6">
    <source>
        <dbReference type="ARBA" id="ARBA00030642"/>
    </source>
</evidence>
<comment type="catalytic activity">
    <reaction evidence="1">
        <text>[protein]-peptidylproline (omega=180) = [protein]-peptidylproline (omega=0)</text>
        <dbReference type="Rhea" id="RHEA:16237"/>
        <dbReference type="Rhea" id="RHEA-COMP:10747"/>
        <dbReference type="Rhea" id="RHEA-COMP:10748"/>
        <dbReference type="ChEBI" id="CHEBI:83833"/>
        <dbReference type="ChEBI" id="CHEBI:83834"/>
        <dbReference type="EC" id="5.2.1.8"/>
    </reaction>
</comment>
<sequence>MQLIWFELLFVSLMKAIVLNAFREPMLHFLVIGAVLFAVFNLRNDTTQDQSDQIVVTAGHVDQLEAGFKRSWSRAPTDQEREALISEYIRSEVFYREAVKLGLDQGDGVIRRRLRQKLEFILEDVSALVPPTDDDLRQYLEDNAEKFRLEPRLSFQHIYLSPEKRDDIGADALSILARVEAGEDPWQLGDTIMLPLAVEGASLSQIDREFGDGFARALDRVPLGHWGGPVQSGFGGHLVFVSERVKGRLPDLDDIRAKVAQDWLRAQKQDLEDKTYQTLRTGYEIIIEPTEDDQSARQVTQ</sequence>
<keyword evidence="9" id="KW-0413">Isomerase</keyword>
<dbReference type="RefSeq" id="WP_343211591.1">
    <property type="nucleotide sequence ID" value="NZ_CP123586.1"/>
</dbReference>